<dbReference type="InterPro" id="IPR046373">
    <property type="entry name" value="Acyl-CoA_Oxase/DH_mid-dom_sf"/>
</dbReference>
<dbReference type="InterPro" id="IPR013786">
    <property type="entry name" value="AcylCoA_DH/ox_N"/>
</dbReference>
<sequence>MTTAQATAQTGPGALTEPSEEELVGRARGMREELLARQEEAERLTHLPDDIHEQFVAHGFYDMFVPRTYGGLEVSPRTFFKVCKELARGDMGSAWCFTLAANHALHVASWYPKEVQDRAFAGRDFRAASVSAPTVRAERTQDGYVLNGVVDYCSGIPQSTWYLGQCMVEQEDGSAPVMGMFLAPRDTFERLHNWGESTGLKATGSESIRFTDAFLTADLVIEDANMIDIPVKDGTVGTRLHGNPMYAGRGLLTFTVSLASLAVGGLYHALDEFERLMRTRKTPLPPVQLRLYDVDYQRHYGAAWTKIRTAELALDGVIAQHAEYCQATVDGTREYTFVDDWSLACVVREIIIQLWETLQHDLLRVVGSGSMRQGERFDRIFRDMTSLLTHRNPMLREQAFRNTANLLLEIPPPEAR</sequence>
<dbReference type="GO" id="GO:0016627">
    <property type="term" value="F:oxidoreductase activity, acting on the CH-CH group of donors"/>
    <property type="evidence" value="ECO:0007669"/>
    <property type="project" value="InterPro"/>
</dbReference>
<dbReference type="Pfam" id="PF02771">
    <property type="entry name" value="Acyl-CoA_dh_N"/>
    <property type="match status" value="1"/>
</dbReference>
<dbReference type="PIRSF" id="PIRSF016578">
    <property type="entry name" value="HsaA"/>
    <property type="match status" value="1"/>
</dbReference>
<dbReference type="Proteomes" id="UP000653411">
    <property type="component" value="Unassembled WGS sequence"/>
</dbReference>
<dbReference type="Gene3D" id="2.40.110.10">
    <property type="entry name" value="Butyryl-CoA Dehydrogenase, subunit A, domain 2"/>
    <property type="match status" value="1"/>
</dbReference>
<keyword evidence="5" id="KW-1185">Reference proteome</keyword>
<organism evidence="4 5">
    <name type="scientific">Streptomyces fuscichromogenes</name>
    <dbReference type="NCBI Taxonomy" id="1324013"/>
    <lineage>
        <taxon>Bacteria</taxon>
        <taxon>Bacillati</taxon>
        <taxon>Actinomycetota</taxon>
        <taxon>Actinomycetes</taxon>
        <taxon>Kitasatosporales</taxon>
        <taxon>Streptomycetaceae</taxon>
        <taxon>Streptomyces</taxon>
    </lineage>
</organism>
<feature type="domain" description="Acyl-CoA dehydrogenase/oxidase N-terminal" evidence="3">
    <location>
        <begin position="27"/>
        <end position="103"/>
    </location>
</feature>
<evidence type="ECO:0000256" key="1">
    <source>
        <dbReference type="SAM" id="MobiDB-lite"/>
    </source>
</evidence>
<dbReference type="Gene3D" id="1.20.140.10">
    <property type="entry name" value="Butyryl-CoA Dehydrogenase, subunit A, domain 3"/>
    <property type="match status" value="1"/>
</dbReference>
<dbReference type="SUPFAM" id="SSF56645">
    <property type="entry name" value="Acyl-CoA dehydrogenase NM domain-like"/>
    <property type="match status" value="1"/>
</dbReference>
<evidence type="ECO:0000259" key="3">
    <source>
        <dbReference type="Pfam" id="PF02771"/>
    </source>
</evidence>
<reference evidence="4" key="1">
    <citation type="journal article" date="2014" name="Int. J. Syst. Evol. Microbiol.">
        <title>Complete genome sequence of Corynebacterium casei LMG S-19264T (=DSM 44701T), isolated from a smear-ripened cheese.</title>
        <authorList>
            <consortium name="US DOE Joint Genome Institute (JGI-PGF)"/>
            <person name="Walter F."/>
            <person name="Albersmeier A."/>
            <person name="Kalinowski J."/>
            <person name="Ruckert C."/>
        </authorList>
    </citation>
    <scope>NUCLEOTIDE SEQUENCE</scope>
    <source>
        <strain evidence="4">CGMCC 4.7110</strain>
    </source>
</reference>
<dbReference type="Gene3D" id="1.10.540.10">
    <property type="entry name" value="Acyl-CoA dehydrogenase/oxidase, N-terminal domain"/>
    <property type="match status" value="1"/>
</dbReference>
<protein>
    <submittedName>
        <fullName evidence="4">Hydroxylase</fullName>
    </submittedName>
</protein>
<keyword evidence="2" id="KW-0812">Transmembrane</keyword>
<feature type="transmembrane region" description="Helical" evidence="2">
    <location>
        <begin position="251"/>
        <end position="270"/>
    </location>
</feature>
<dbReference type="RefSeq" id="WP_189267281.1">
    <property type="nucleotide sequence ID" value="NZ_BMML01000022.1"/>
</dbReference>
<gene>
    <name evidence="4" type="ORF">GCM10011578_073990</name>
</gene>
<dbReference type="InterPro" id="IPR037069">
    <property type="entry name" value="AcylCoA_DH/ox_N_sf"/>
</dbReference>
<dbReference type="GO" id="GO:0050660">
    <property type="term" value="F:flavin adenine dinucleotide binding"/>
    <property type="evidence" value="ECO:0007669"/>
    <property type="project" value="InterPro"/>
</dbReference>
<evidence type="ECO:0000256" key="2">
    <source>
        <dbReference type="SAM" id="Phobius"/>
    </source>
</evidence>
<dbReference type="AlphaFoldDB" id="A0A917XJZ5"/>
<feature type="compositionally biased region" description="Low complexity" evidence="1">
    <location>
        <begin position="1"/>
        <end position="14"/>
    </location>
</feature>
<evidence type="ECO:0000313" key="4">
    <source>
        <dbReference type="EMBL" id="GGN33845.1"/>
    </source>
</evidence>
<accession>A0A917XJZ5</accession>
<proteinExistence type="predicted"/>
<reference evidence="4" key="2">
    <citation type="submission" date="2020-09" db="EMBL/GenBank/DDBJ databases">
        <authorList>
            <person name="Sun Q."/>
            <person name="Zhou Y."/>
        </authorList>
    </citation>
    <scope>NUCLEOTIDE SEQUENCE</scope>
    <source>
        <strain evidence="4">CGMCC 4.7110</strain>
    </source>
</reference>
<feature type="region of interest" description="Disordered" evidence="1">
    <location>
        <begin position="1"/>
        <end position="23"/>
    </location>
</feature>
<dbReference type="InterPro" id="IPR009100">
    <property type="entry name" value="AcylCoA_DH/oxidase_NM_dom_sf"/>
</dbReference>
<keyword evidence="2" id="KW-0472">Membrane</keyword>
<dbReference type="EMBL" id="BMML01000022">
    <property type="protein sequence ID" value="GGN33845.1"/>
    <property type="molecule type" value="Genomic_DNA"/>
</dbReference>
<keyword evidence="2" id="KW-1133">Transmembrane helix</keyword>
<comment type="caution">
    <text evidence="4">The sequence shown here is derived from an EMBL/GenBank/DDBJ whole genome shotgun (WGS) entry which is preliminary data.</text>
</comment>
<name>A0A917XJZ5_9ACTN</name>
<evidence type="ECO:0000313" key="5">
    <source>
        <dbReference type="Proteomes" id="UP000653411"/>
    </source>
</evidence>